<dbReference type="GO" id="GO:0004197">
    <property type="term" value="F:cysteine-type endopeptidase activity"/>
    <property type="evidence" value="ECO:0007669"/>
    <property type="project" value="InterPro"/>
</dbReference>
<evidence type="ECO:0000256" key="8">
    <source>
        <dbReference type="SAM" id="SignalP"/>
    </source>
</evidence>
<proteinExistence type="inferred from homology"/>
<dbReference type="Proteomes" id="UP001168821">
    <property type="component" value="Unassembled WGS sequence"/>
</dbReference>
<dbReference type="Gene3D" id="3.90.70.10">
    <property type="entry name" value="Cysteine proteinases"/>
    <property type="match status" value="1"/>
</dbReference>
<feature type="chain" id="PRO_5041324431" description="Peptidase C1A papain C-terminal domain-containing protein" evidence="8">
    <location>
        <begin position="18"/>
        <end position="320"/>
    </location>
</feature>
<evidence type="ECO:0000313" key="11">
    <source>
        <dbReference type="Proteomes" id="UP001168821"/>
    </source>
</evidence>
<dbReference type="Pfam" id="PF08127">
    <property type="entry name" value="Propeptide_C1"/>
    <property type="match status" value="1"/>
</dbReference>
<evidence type="ECO:0000256" key="3">
    <source>
        <dbReference type="ARBA" id="ARBA00022729"/>
    </source>
</evidence>
<comment type="similarity">
    <text evidence="1">Belongs to the peptidase C1 family.</text>
</comment>
<feature type="domain" description="Peptidase C1A papain C-terminal" evidence="9">
    <location>
        <begin position="79"/>
        <end position="317"/>
    </location>
</feature>
<dbReference type="SUPFAM" id="SSF54001">
    <property type="entry name" value="Cysteine proteinases"/>
    <property type="match status" value="1"/>
</dbReference>
<evidence type="ECO:0000256" key="6">
    <source>
        <dbReference type="ARBA" id="ARBA00023145"/>
    </source>
</evidence>
<name>A0AA38HXH5_9CUCU</name>
<dbReference type="EMBL" id="JALNTZ010000007">
    <property type="protein sequence ID" value="KAJ3645122.1"/>
    <property type="molecule type" value="Genomic_DNA"/>
</dbReference>
<evidence type="ECO:0000256" key="4">
    <source>
        <dbReference type="ARBA" id="ARBA00022801"/>
    </source>
</evidence>
<dbReference type="AlphaFoldDB" id="A0AA38HXH5"/>
<evidence type="ECO:0000256" key="5">
    <source>
        <dbReference type="ARBA" id="ARBA00022807"/>
    </source>
</evidence>
<keyword evidence="5" id="KW-0788">Thiol protease</keyword>
<keyword evidence="7" id="KW-1015">Disulfide bond</keyword>
<keyword evidence="11" id="KW-1185">Reference proteome</keyword>
<dbReference type="PRINTS" id="PR00705">
    <property type="entry name" value="PAPAIN"/>
</dbReference>
<dbReference type="SMART" id="SM00645">
    <property type="entry name" value="Pept_C1"/>
    <property type="match status" value="1"/>
</dbReference>
<reference evidence="10" key="1">
    <citation type="journal article" date="2023" name="G3 (Bethesda)">
        <title>Whole genome assemblies of Zophobas morio and Tenebrio molitor.</title>
        <authorList>
            <person name="Kaur S."/>
            <person name="Stinson S.A."/>
            <person name="diCenzo G.C."/>
        </authorList>
    </citation>
    <scope>NUCLEOTIDE SEQUENCE</scope>
    <source>
        <strain evidence="10">QUZm001</strain>
    </source>
</reference>
<keyword evidence="6" id="KW-0865">Zymogen</keyword>
<keyword evidence="3 8" id="KW-0732">Signal</keyword>
<protein>
    <recommendedName>
        <fullName evidence="9">Peptidase C1A papain C-terminal domain-containing protein</fullName>
    </recommendedName>
</protein>
<dbReference type="Pfam" id="PF00112">
    <property type="entry name" value="Peptidase_C1"/>
    <property type="match status" value="1"/>
</dbReference>
<dbReference type="InterPro" id="IPR038765">
    <property type="entry name" value="Papain-like_cys_pep_sf"/>
</dbReference>
<keyword evidence="4" id="KW-0378">Hydrolase</keyword>
<sequence length="320" mass="35611">MKTNLVIIVSTLTMCLATRDIFSELFINYINLKQTSWIAGLNFPQDTPVEVLQRRNGARLDEDFYNNLEVKVHNITDEIPEQFDSRTKWPQCESLASIRDQGHCGSCWAFGAAAAMTDRLCIATNGTTKFQFSPEDLLSCCTDCGNGCDGGYSSRAWSYWVDNGVVSGGDYNSNSGCQPYSKAPYEKSATPQCTTTCLNTHYPTSYSEDKHYGSTNYKIEQDVQQIQAEIMTSGPVQASYAVFDDFYNYKSGVYQHTIGEQSGHHAVKIVGWGVENGIPYWLVANSWGVKWGHLGGFFKILRGENHCGIEQNILGGEPKV</sequence>
<dbReference type="PROSITE" id="PS00139">
    <property type="entry name" value="THIOL_PROTEASE_CYS"/>
    <property type="match status" value="1"/>
</dbReference>
<evidence type="ECO:0000256" key="2">
    <source>
        <dbReference type="ARBA" id="ARBA00022670"/>
    </source>
</evidence>
<keyword evidence="2" id="KW-0645">Protease</keyword>
<dbReference type="CDD" id="cd02620">
    <property type="entry name" value="Peptidase_C1A_CathepsinB"/>
    <property type="match status" value="1"/>
</dbReference>
<evidence type="ECO:0000256" key="1">
    <source>
        <dbReference type="ARBA" id="ARBA00008455"/>
    </source>
</evidence>
<comment type="caution">
    <text evidence="10">The sequence shown here is derived from an EMBL/GenBank/DDBJ whole genome shotgun (WGS) entry which is preliminary data.</text>
</comment>
<evidence type="ECO:0000313" key="10">
    <source>
        <dbReference type="EMBL" id="KAJ3645122.1"/>
    </source>
</evidence>
<evidence type="ECO:0000259" key="9">
    <source>
        <dbReference type="SMART" id="SM00645"/>
    </source>
</evidence>
<evidence type="ECO:0000256" key="7">
    <source>
        <dbReference type="ARBA" id="ARBA00023157"/>
    </source>
</evidence>
<accession>A0AA38HXH5</accession>
<dbReference type="PROSITE" id="PS00639">
    <property type="entry name" value="THIOL_PROTEASE_HIS"/>
    <property type="match status" value="1"/>
</dbReference>
<dbReference type="InterPro" id="IPR000668">
    <property type="entry name" value="Peptidase_C1A_C"/>
</dbReference>
<feature type="signal peptide" evidence="8">
    <location>
        <begin position="1"/>
        <end position="17"/>
    </location>
</feature>
<dbReference type="GO" id="GO:0006508">
    <property type="term" value="P:proteolysis"/>
    <property type="evidence" value="ECO:0007669"/>
    <property type="project" value="UniProtKB-KW"/>
</dbReference>
<dbReference type="FunFam" id="3.90.70.10:FF:000031">
    <property type="entry name" value="Cathepsin B"/>
    <property type="match status" value="1"/>
</dbReference>
<dbReference type="InterPro" id="IPR013128">
    <property type="entry name" value="Peptidase_C1A"/>
</dbReference>
<dbReference type="InterPro" id="IPR025660">
    <property type="entry name" value="Pept_his_AS"/>
</dbReference>
<organism evidence="10 11">
    <name type="scientific">Zophobas morio</name>
    <dbReference type="NCBI Taxonomy" id="2755281"/>
    <lineage>
        <taxon>Eukaryota</taxon>
        <taxon>Metazoa</taxon>
        <taxon>Ecdysozoa</taxon>
        <taxon>Arthropoda</taxon>
        <taxon>Hexapoda</taxon>
        <taxon>Insecta</taxon>
        <taxon>Pterygota</taxon>
        <taxon>Neoptera</taxon>
        <taxon>Endopterygota</taxon>
        <taxon>Coleoptera</taxon>
        <taxon>Polyphaga</taxon>
        <taxon>Cucujiformia</taxon>
        <taxon>Tenebrionidae</taxon>
        <taxon>Zophobas</taxon>
    </lineage>
</organism>
<dbReference type="InterPro" id="IPR000169">
    <property type="entry name" value="Pept_cys_AS"/>
</dbReference>
<dbReference type="PANTHER" id="PTHR12411">
    <property type="entry name" value="CYSTEINE PROTEASE FAMILY C1-RELATED"/>
    <property type="match status" value="1"/>
</dbReference>
<dbReference type="InterPro" id="IPR012599">
    <property type="entry name" value="Propeptide_C1A"/>
</dbReference>
<gene>
    <name evidence="10" type="ORF">Zmor_022809</name>
</gene>